<name>A0A1J5S461_9ZZZZ</name>
<dbReference type="InterPro" id="IPR009945">
    <property type="entry name" value="ATPase_inh_sub_z"/>
</dbReference>
<dbReference type="InterPro" id="IPR038293">
    <property type="entry name" value="ATPase_inh_sub_z_sf"/>
</dbReference>
<dbReference type="Gene3D" id="1.10.790.20">
    <property type="entry name" value="Domain of unknown function DUF1476"/>
    <property type="match status" value="1"/>
</dbReference>
<protein>
    <recommendedName>
        <fullName evidence="2">DUF1476 domain-containing protein</fullName>
    </recommendedName>
</protein>
<evidence type="ECO:0008006" key="2">
    <source>
        <dbReference type="Google" id="ProtNLM"/>
    </source>
</evidence>
<sequence length="117" mass="13125">MSAFDEREKAFEAKYHLDEELAFKVNARRDKLLGLWVADKLGLKGDEAEAYARSVLETDMIDAAHATMLAKLHADLAAKEADVSVERLRHKMDKFYSEAYAQIVTDVAHGTLDVSPE</sequence>
<accession>A0A1J5S461</accession>
<dbReference type="PIRSF" id="PIRSF031780">
    <property type="entry name" value="UCP031780"/>
    <property type="match status" value="1"/>
</dbReference>
<organism evidence="1">
    <name type="scientific">mine drainage metagenome</name>
    <dbReference type="NCBI Taxonomy" id="410659"/>
    <lineage>
        <taxon>unclassified sequences</taxon>
        <taxon>metagenomes</taxon>
        <taxon>ecological metagenomes</taxon>
    </lineage>
</organism>
<comment type="caution">
    <text evidence="1">The sequence shown here is derived from an EMBL/GenBank/DDBJ whole genome shotgun (WGS) entry which is preliminary data.</text>
</comment>
<dbReference type="Pfam" id="PF07345">
    <property type="entry name" value="ATPaseInh_sub_z"/>
    <property type="match status" value="1"/>
</dbReference>
<proteinExistence type="predicted"/>
<dbReference type="EMBL" id="MLJW01000173">
    <property type="protein sequence ID" value="OIQ95133.1"/>
    <property type="molecule type" value="Genomic_DNA"/>
</dbReference>
<evidence type="ECO:0000313" key="1">
    <source>
        <dbReference type="EMBL" id="OIQ95133.1"/>
    </source>
</evidence>
<reference evidence="1" key="1">
    <citation type="submission" date="2016-10" db="EMBL/GenBank/DDBJ databases">
        <title>Sequence of Gallionella enrichment culture.</title>
        <authorList>
            <person name="Poehlein A."/>
            <person name="Muehling M."/>
            <person name="Daniel R."/>
        </authorList>
    </citation>
    <scope>NUCLEOTIDE SEQUENCE</scope>
</reference>
<gene>
    <name evidence="1" type="ORF">GALL_229410</name>
</gene>
<dbReference type="AlphaFoldDB" id="A0A1J5S461"/>